<keyword evidence="3" id="KW-1185">Reference proteome</keyword>
<evidence type="ECO:0000313" key="3">
    <source>
        <dbReference type="Proteomes" id="UP001358586"/>
    </source>
</evidence>
<dbReference type="Gene3D" id="3.30.70.100">
    <property type="match status" value="2"/>
</dbReference>
<proteinExistence type="predicted"/>
<organism evidence="2 3">
    <name type="scientific">Gossypium arboreum</name>
    <name type="common">Tree cotton</name>
    <name type="synonym">Gossypium nanking</name>
    <dbReference type="NCBI Taxonomy" id="29729"/>
    <lineage>
        <taxon>Eukaryota</taxon>
        <taxon>Viridiplantae</taxon>
        <taxon>Streptophyta</taxon>
        <taxon>Embryophyta</taxon>
        <taxon>Tracheophyta</taxon>
        <taxon>Spermatophyta</taxon>
        <taxon>Magnoliopsida</taxon>
        <taxon>eudicotyledons</taxon>
        <taxon>Gunneridae</taxon>
        <taxon>Pentapetalae</taxon>
        <taxon>rosids</taxon>
        <taxon>malvids</taxon>
        <taxon>Malvales</taxon>
        <taxon>Malvaceae</taxon>
        <taxon>Malvoideae</taxon>
        <taxon>Gossypium</taxon>
    </lineage>
</organism>
<dbReference type="InterPro" id="IPR044296">
    <property type="entry name" value="HIPP46"/>
</dbReference>
<evidence type="ECO:0000313" key="2">
    <source>
        <dbReference type="EMBL" id="KAK5784234.1"/>
    </source>
</evidence>
<gene>
    <name evidence="2" type="ORF">PVK06_038756</name>
</gene>
<reference evidence="2 3" key="1">
    <citation type="submission" date="2023-03" db="EMBL/GenBank/DDBJ databases">
        <title>WGS of Gossypium arboreum.</title>
        <authorList>
            <person name="Yu D."/>
        </authorList>
    </citation>
    <scope>NUCLEOTIDE SEQUENCE [LARGE SCALE GENOMIC DNA]</scope>
    <source>
        <tissue evidence="2">Leaf</tissue>
    </source>
</reference>
<dbReference type="PANTHER" id="PTHR46371">
    <property type="entry name" value="OS04G0464100 PROTEIN"/>
    <property type="match status" value="1"/>
</dbReference>
<sequence length="218" mass="23817">MKQKMVVKVSMNGDKSRFKALKIAVGLSGDDKSQIEVTGNGVDAVKLASLLRKSVGFAELMSVSADGGEKKEEKKDDPKPEPPFCYVSLSFNPSYHYYQAMPSYEYQKMVVKVTMKGEKSRSKALKIVVGLSGVESASLKGDDKSQIEVTGDGVDAVKLTSLLRKGVGYAELVSVSAADKKDDKKDETKLPPPFYYYQCQPVPPYGYVENYGPSCSIL</sequence>
<dbReference type="EMBL" id="JARKNE010000011">
    <property type="protein sequence ID" value="KAK5784234.1"/>
    <property type="molecule type" value="Genomic_DNA"/>
</dbReference>
<protein>
    <recommendedName>
        <fullName evidence="1">HMA domain-containing protein</fullName>
    </recommendedName>
</protein>
<dbReference type="Proteomes" id="UP001358586">
    <property type="component" value="Chromosome 11"/>
</dbReference>
<dbReference type="PROSITE" id="PS50846">
    <property type="entry name" value="HMA_2"/>
    <property type="match status" value="1"/>
</dbReference>
<comment type="caution">
    <text evidence="2">The sequence shown here is derived from an EMBL/GenBank/DDBJ whole genome shotgun (WGS) entry which is preliminary data.</text>
</comment>
<dbReference type="InterPro" id="IPR006121">
    <property type="entry name" value="HMA_dom"/>
</dbReference>
<name>A0ABR0N113_GOSAR</name>
<feature type="domain" description="HMA" evidence="1">
    <location>
        <begin position="106"/>
        <end position="175"/>
    </location>
</feature>
<accession>A0ABR0N113</accession>
<evidence type="ECO:0000259" key="1">
    <source>
        <dbReference type="PROSITE" id="PS50846"/>
    </source>
</evidence>